<dbReference type="EMBL" id="JH712881">
    <property type="protein sequence ID" value="EFO16278.1"/>
    <property type="molecule type" value="Genomic_DNA"/>
</dbReference>
<evidence type="ECO:0000313" key="1">
    <source>
        <dbReference type="EMBL" id="EFO16278.1"/>
    </source>
</evidence>
<accession>A0A1S0TN41</accession>
<name>A0A1S0TN41_LOALO</name>
<reference evidence="1" key="1">
    <citation type="submission" date="2012-04" db="EMBL/GenBank/DDBJ databases">
        <title>The Genome Sequence of Loa loa.</title>
        <authorList>
            <consortium name="The Broad Institute Genome Sequencing Platform"/>
            <consortium name="Broad Institute Genome Sequencing Center for Infectious Disease"/>
            <person name="Nutman T.B."/>
            <person name="Fink D.L."/>
            <person name="Russ C."/>
            <person name="Young S."/>
            <person name="Zeng Q."/>
            <person name="Gargeya S."/>
            <person name="Alvarado L."/>
            <person name="Berlin A."/>
            <person name="Chapman S.B."/>
            <person name="Chen Z."/>
            <person name="Freedman E."/>
            <person name="Gellesch M."/>
            <person name="Goldberg J."/>
            <person name="Griggs A."/>
            <person name="Gujja S."/>
            <person name="Heilman E.R."/>
            <person name="Heiman D."/>
            <person name="Howarth C."/>
            <person name="Mehta T."/>
            <person name="Neiman D."/>
            <person name="Pearson M."/>
            <person name="Roberts A."/>
            <person name="Saif S."/>
            <person name="Shea T."/>
            <person name="Shenoy N."/>
            <person name="Sisk P."/>
            <person name="Stolte C."/>
            <person name="Sykes S."/>
            <person name="White J."/>
            <person name="Yandava C."/>
            <person name="Haas B."/>
            <person name="Henn M.R."/>
            <person name="Nusbaum C."/>
            <person name="Birren B."/>
        </authorList>
    </citation>
    <scope>NUCLEOTIDE SEQUENCE [LARGE SCALE GENOMIC DNA]</scope>
</reference>
<feature type="non-terminal residue" evidence="1">
    <location>
        <position position="136"/>
    </location>
</feature>
<dbReference type="CTD" id="9949690"/>
<organism evidence="1">
    <name type="scientific">Loa loa</name>
    <name type="common">Eye worm</name>
    <name type="synonym">Filaria loa</name>
    <dbReference type="NCBI Taxonomy" id="7209"/>
    <lineage>
        <taxon>Eukaryota</taxon>
        <taxon>Metazoa</taxon>
        <taxon>Ecdysozoa</taxon>
        <taxon>Nematoda</taxon>
        <taxon>Chromadorea</taxon>
        <taxon>Rhabditida</taxon>
        <taxon>Spirurina</taxon>
        <taxon>Spiruromorpha</taxon>
        <taxon>Filarioidea</taxon>
        <taxon>Onchocercidae</taxon>
        <taxon>Loa</taxon>
    </lineage>
</organism>
<feature type="non-terminal residue" evidence="1">
    <location>
        <position position="1"/>
    </location>
</feature>
<dbReference type="KEGG" id="loa:LOAG_12228"/>
<protein>
    <submittedName>
        <fullName evidence="1">Uncharacterized protein</fullName>
    </submittedName>
</protein>
<dbReference type="GeneID" id="9949690"/>
<proteinExistence type="predicted"/>
<dbReference type="RefSeq" id="XP_003147790.1">
    <property type="nucleotide sequence ID" value="XM_003147742.1"/>
</dbReference>
<dbReference type="AlphaFoldDB" id="A0A1S0TN41"/>
<sequence>VVSVVFLRSHPNLPTIEYSLLGLSIICFERPEFSAELAACKAKDGFSYMTIWLSEMCLGASFIMLPKRLGRGICGMTLKSGLNIYLEAIFHCSVSMLKDVCDGELLSWIFEVFCGQSIVGTSRGFSTRWLWRRRIE</sequence>
<gene>
    <name evidence="1" type="ORF">LOAG_12228</name>
</gene>
<dbReference type="InParanoid" id="A0A1S0TN41"/>